<evidence type="ECO:0000256" key="3">
    <source>
        <dbReference type="ARBA" id="ARBA00022448"/>
    </source>
</evidence>
<dbReference type="EMBL" id="AP018786">
    <property type="protein sequence ID" value="BBF23582.1"/>
    <property type="molecule type" value="Genomic_DNA"/>
</dbReference>
<evidence type="ECO:0000313" key="13">
    <source>
        <dbReference type="EMBL" id="BBF23582.1"/>
    </source>
</evidence>
<dbReference type="InterPro" id="IPR023614">
    <property type="entry name" value="Porin_dom_sf"/>
</dbReference>
<dbReference type="Proteomes" id="UP000271003">
    <property type="component" value="Chromosome"/>
</dbReference>
<dbReference type="RefSeq" id="WP_120177173.1">
    <property type="nucleotide sequence ID" value="NZ_AP018786.1"/>
</dbReference>
<comment type="subcellular location">
    <subcellularLocation>
        <location evidence="1">Cell outer membrane</location>
        <topology evidence="1">Multi-pass membrane protein</topology>
    </subcellularLocation>
</comment>
<name>A0A2Z6IBE3_9BURK</name>
<protein>
    <submittedName>
        <fullName evidence="13">Porin</fullName>
    </submittedName>
</protein>
<dbReference type="InterPro" id="IPR033900">
    <property type="entry name" value="Gram_neg_porin_domain"/>
</dbReference>
<evidence type="ECO:0000313" key="14">
    <source>
        <dbReference type="Proteomes" id="UP000271003"/>
    </source>
</evidence>
<dbReference type="CDD" id="cd00342">
    <property type="entry name" value="gram_neg_porins"/>
    <property type="match status" value="1"/>
</dbReference>
<dbReference type="GO" id="GO:0046930">
    <property type="term" value="C:pore complex"/>
    <property type="evidence" value="ECO:0007669"/>
    <property type="project" value="UniProtKB-KW"/>
</dbReference>
<sequence length="383" mass="40165">MKKTLLALALFGAVAGTASAASVTLYGTVDVGFGMTSVAGDHNARYEAADMNDTTFTLDSGNNSASKFGLKGVEELGNGMVVGFQLENGFSADDGKLGNDGRLFGRESRLFLQTDFGTFSFGRMGTLVSDNGTYGILADLSPMGSGWGSIIGNQNLVFATNAGRVDNAIVYESPDLYGAKVYAQYSFKNDNELDTTGVEGKSSADRYAAIGATYKVGSLGFIGAFDYLDEGKYSAGTDGVRGKDQMTITLGANYDCGFATTYLAAQYFKDANWVGGGMSTEDFGVELANGVSGVSYGDIDGYGIVLGTKFPVMGGTAYGMAGYMDADSDRANKEVTRWTVGGGYEYALSKRTAVYGGAAWFEDTVDNTNPSVAQVVAGVKHSF</sequence>
<dbReference type="KEGG" id="sutt:SUTMEG_14730"/>
<evidence type="ECO:0000256" key="2">
    <source>
        <dbReference type="ARBA" id="ARBA00011233"/>
    </source>
</evidence>
<dbReference type="GO" id="GO:0009279">
    <property type="term" value="C:cell outer membrane"/>
    <property type="evidence" value="ECO:0007669"/>
    <property type="project" value="UniProtKB-SubCell"/>
</dbReference>
<feature type="chain" id="PRO_5016266248" evidence="11">
    <location>
        <begin position="21"/>
        <end position="383"/>
    </location>
</feature>
<evidence type="ECO:0000256" key="9">
    <source>
        <dbReference type="ARBA" id="ARBA00023136"/>
    </source>
</evidence>
<dbReference type="SUPFAM" id="SSF56935">
    <property type="entry name" value="Porins"/>
    <property type="match status" value="1"/>
</dbReference>
<proteinExistence type="predicted"/>
<dbReference type="InterPro" id="IPR050298">
    <property type="entry name" value="Gram-neg_bact_OMP"/>
</dbReference>
<keyword evidence="5" id="KW-0812">Transmembrane</keyword>
<keyword evidence="14" id="KW-1185">Reference proteome</keyword>
<reference evidence="13 14" key="1">
    <citation type="journal article" date="2018" name="Int. J. Syst. Evol. Microbiol.">
        <title>Mesosutterella multiformis gen. nov., sp. nov., a member of the family Sutterellaceae and Sutterella megalosphaeroides sp. nov., isolated from human faeces.</title>
        <authorList>
            <person name="Sakamoto M."/>
            <person name="Ikeyama N."/>
            <person name="Kunihiro T."/>
            <person name="Iino T."/>
            <person name="Yuki M."/>
            <person name="Ohkuma M."/>
        </authorList>
    </citation>
    <scope>NUCLEOTIDE SEQUENCE [LARGE SCALE GENOMIC DNA]</scope>
    <source>
        <strain evidence="13 14">6FBBBH3</strain>
    </source>
</reference>
<dbReference type="PANTHER" id="PTHR34501">
    <property type="entry name" value="PROTEIN YDDL-RELATED"/>
    <property type="match status" value="1"/>
</dbReference>
<dbReference type="PANTHER" id="PTHR34501:SF9">
    <property type="entry name" value="MAJOR OUTER MEMBRANE PROTEIN P.IA"/>
    <property type="match status" value="1"/>
</dbReference>
<keyword evidence="4" id="KW-1134">Transmembrane beta strand</keyword>
<dbReference type="Gene3D" id="2.40.160.10">
    <property type="entry name" value="Porin"/>
    <property type="match status" value="1"/>
</dbReference>
<keyword evidence="8" id="KW-0626">Porin</keyword>
<evidence type="ECO:0000256" key="7">
    <source>
        <dbReference type="ARBA" id="ARBA00023065"/>
    </source>
</evidence>
<dbReference type="Pfam" id="PF13609">
    <property type="entry name" value="Porin_4"/>
    <property type="match status" value="1"/>
</dbReference>
<evidence type="ECO:0000256" key="5">
    <source>
        <dbReference type="ARBA" id="ARBA00022692"/>
    </source>
</evidence>
<dbReference type="PRINTS" id="PR00184">
    <property type="entry name" value="NEISSPPORIN"/>
</dbReference>
<evidence type="ECO:0000259" key="12">
    <source>
        <dbReference type="Pfam" id="PF13609"/>
    </source>
</evidence>
<feature type="domain" description="Porin" evidence="12">
    <location>
        <begin position="7"/>
        <end position="363"/>
    </location>
</feature>
<keyword evidence="3" id="KW-0813">Transport</keyword>
<accession>A0A2Z6IBE3</accession>
<evidence type="ECO:0000256" key="6">
    <source>
        <dbReference type="ARBA" id="ARBA00022729"/>
    </source>
</evidence>
<evidence type="ECO:0000256" key="11">
    <source>
        <dbReference type="SAM" id="SignalP"/>
    </source>
</evidence>
<evidence type="ECO:0000256" key="1">
    <source>
        <dbReference type="ARBA" id="ARBA00004571"/>
    </source>
</evidence>
<gene>
    <name evidence="13" type="ORF">SUTMEG_14730</name>
</gene>
<evidence type="ECO:0000256" key="4">
    <source>
        <dbReference type="ARBA" id="ARBA00022452"/>
    </source>
</evidence>
<dbReference type="GO" id="GO:0015288">
    <property type="term" value="F:porin activity"/>
    <property type="evidence" value="ECO:0007669"/>
    <property type="project" value="UniProtKB-KW"/>
</dbReference>
<evidence type="ECO:0000256" key="10">
    <source>
        <dbReference type="ARBA" id="ARBA00023237"/>
    </source>
</evidence>
<dbReference type="OrthoDB" id="6975458at2"/>
<organism evidence="13 14">
    <name type="scientific">Sutterella megalosphaeroides</name>
    <dbReference type="NCBI Taxonomy" id="2494234"/>
    <lineage>
        <taxon>Bacteria</taxon>
        <taxon>Pseudomonadati</taxon>
        <taxon>Pseudomonadota</taxon>
        <taxon>Betaproteobacteria</taxon>
        <taxon>Burkholderiales</taxon>
        <taxon>Sutterellaceae</taxon>
        <taxon>Sutterella</taxon>
    </lineage>
</organism>
<keyword evidence="7" id="KW-0406">Ion transport</keyword>
<dbReference type="GO" id="GO:0006811">
    <property type="term" value="P:monoatomic ion transport"/>
    <property type="evidence" value="ECO:0007669"/>
    <property type="project" value="UniProtKB-KW"/>
</dbReference>
<keyword evidence="6 11" id="KW-0732">Signal</keyword>
<feature type="signal peptide" evidence="11">
    <location>
        <begin position="1"/>
        <end position="20"/>
    </location>
</feature>
<keyword evidence="10" id="KW-0998">Cell outer membrane</keyword>
<dbReference type="InterPro" id="IPR002299">
    <property type="entry name" value="Porin_Neis"/>
</dbReference>
<keyword evidence="9" id="KW-0472">Membrane</keyword>
<dbReference type="AlphaFoldDB" id="A0A2Z6IBE3"/>
<comment type="subunit">
    <text evidence="2">Homotrimer.</text>
</comment>
<evidence type="ECO:0000256" key="8">
    <source>
        <dbReference type="ARBA" id="ARBA00023114"/>
    </source>
</evidence>